<dbReference type="Pfam" id="PF00326">
    <property type="entry name" value="Peptidase_S9"/>
    <property type="match status" value="1"/>
</dbReference>
<dbReference type="SUPFAM" id="SSF53474">
    <property type="entry name" value="alpha/beta-Hydrolases"/>
    <property type="match status" value="1"/>
</dbReference>
<dbReference type="PANTHER" id="PTHR42776:SF27">
    <property type="entry name" value="DIPEPTIDYL PEPTIDASE FAMILY MEMBER 6"/>
    <property type="match status" value="1"/>
</dbReference>
<comment type="caution">
    <text evidence="4">The sequence shown here is derived from an EMBL/GenBank/DDBJ whole genome shotgun (WGS) entry which is preliminary data.</text>
</comment>
<dbReference type="RefSeq" id="WP_305944214.1">
    <property type="nucleotide sequence ID" value="NZ_JAUZVY010000001.1"/>
</dbReference>
<keyword evidence="5" id="KW-1185">Reference proteome</keyword>
<evidence type="ECO:0000313" key="5">
    <source>
        <dbReference type="Proteomes" id="UP001236258"/>
    </source>
</evidence>
<name>A0ABT9GM56_9GAMM</name>
<feature type="signal peptide" evidence="2">
    <location>
        <begin position="1"/>
        <end position="21"/>
    </location>
</feature>
<feature type="chain" id="PRO_5045487751" evidence="2">
    <location>
        <begin position="22"/>
        <end position="646"/>
    </location>
</feature>
<protein>
    <submittedName>
        <fullName evidence="4">Prolyl oligopeptidase family serine peptidase</fullName>
    </submittedName>
</protein>
<evidence type="ECO:0000256" key="1">
    <source>
        <dbReference type="ARBA" id="ARBA00022801"/>
    </source>
</evidence>
<organism evidence="4 5">
    <name type="scientific">Alkalimonas delamerensis</name>
    <dbReference type="NCBI Taxonomy" id="265981"/>
    <lineage>
        <taxon>Bacteria</taxon>
        <taxon>Pseudomonadati</taxon>
        <taxon>Pseudomonadota</taxon>
        <taxon>Gammaproteobacteria</taxon>
        <taxon>Alkalimonas</taxon>
    </lineage>
</organism>
<dbReference type="SUPFAM" id="SSF82171">
    <property type="entry name" value="DPP6 N-terminal domain-like"/>
    <property type="match status" value="1"/>
</dbReference>
<accession>A0ABT9GM56</accession>
<dbReference type="Gene3D" id="3.40.50.1820">
    <property type="entry name" value="alpha/beta hydrolase"/>
    <property type="match status" value="1"/>
</dbReference>
<dbReference type="InterPro" id="IPR029058">
    <property type="entry name" value="AB_hydrolase_fold"/>
</dbReference>
<dbReference type="EMBL" id="JAUZVY010000001">
    <property type="protein sequence ID" value="MDP4528052.1"/>
    <property type="molecule type" value="Genomic_DNA"/>
</dbReference>
<keyword evidence="1" id="KW-0378">Hydrolase</keyword>
<evidence type="ECO:0000313" key="4">
    <source>
        <dbReference type="EMBL" id="MDP4528052.1"/>
    </source>
</evidence>
<sequence>MKKFGWAIALFLAFWSITVSAKHSLEDFARHAQFIDIKISPSGQYLAATMRGEEGRIELVVLDMQQDMKPISRSAFSGNNSIYDFNWANDERIVFSLSREFGSQEAAVPTGELLAMNADGTRQLPLFGPNARDRDLATARIIHWLPDDPRHILIQARPYSRNETYTTVYRLNIETARKRQVARPPVREATIITDGNGYPRLAVGADIRRDNEVVIVHRAPGSRDWQEVSRYDSDQGGFSPYIFLANDNEVLGISDRMTETRAIVIFNIETGDERLLYHNENVDVAPIFSIRNGFADEVIGAVSEYETLEYEFFDHVQDTRFRDELAGLINAFDGRRLFLRSSTRDNRLSIVSVSSESEPAEFYLFDRESKQVSYLLNTRPWINPEHIAVSQSIVYPARDGQAIHAILTLPKGQEAKDLPLILMPHGGPHGIRDVLFFDPTVKMLAQHGYAVLQPNFRGSGGFGRSFQIAGYRNWGTLMIDDMTDGVLHLVEQGIVDKGRVCSFGASYGGYAAVMSAIREPDLYQCVLGYVGVYDLEMLYTTGDIPERQSGINYLERVIGRDAESLRAQSPVHHIDRLKAPVFIIHGEKDMRATIDHANVLRAALEKHQHPYEWLVEPNEGHGFYKPENNVRLWTQVLEFLDKYLNR</sequence>
<dbReference type="Proteomes" id="UP001236258">
    <property type="component" value="Unassembled WGS sequence"/>
</dbReference>
<keyword evidence="2" id="KW-0732">Signal</keyword>
<evidence type="ECO:0000256" key="2">
    <source>
        <dbReference type="SAM" id="SignalP"/>
    </source>
</evidence>
<evidence type="ECO:0000259" key="3">
    <source>
        <dbReference type="Pfam" id="PF00326"/>
    </source>
</evidence>
<proteinExistence type="predicted"/>
<dbReference type="PANTHER" id="PTHR42776">
    <property type="entry name" value="SERINE PEPTIDASE S9 FAMILY MEMBER"/>
    <property type="match status" value="1"/>
</dbReference>
<reference evidence="4 5" key="1">
    <citation type="submission" date="2023-08" db="EMBL/GenBank/DDBJ databases">
        <authorList>
            <person name="Joshi A."/>
            <person name="Thite S."/>
        </authorList>
    </citation>
    <scope>NUCLEOTIDE SEQUENCE [LARGE SCALE GENOMIC DNA]</scope>
    <source>
        <strain evidence="4 5">1E1</strain>
    </source>
</reference>
<feature type="domain" description="Peptidase S9 prolyl oligopeptidase catalytic" evidence="3">
    <location>
        <begin position="437"/>
        <end position="645"/>
    </location>
</feature>
<gene>
    <name evidence="4" type="ORF">Q3O59_03270</name>
</gene>
<dbReference type="InterPro" id="IPR001375">
    <property type="entry name" value="Peptidase_S9_cat"/>
</dbReference>